<organism evidence="2 3">
    <name type="scientific">Streblomastix strix</name>
    <dbReference type="NCBI Taxonomy" id="222440"/>
    <lineage>
        <taxon>Eukaryota</taxon>
        <taxon>Metamonada</taxon>
        <taxon>Preaxostyla</taxon>
        <taxon>Oxymonadida</taxon>
        <taxon>Streblomastigidae</taxon>
        <taxon>Streblomastix</taxon>
    </lineage>
</organism>
<feature type="region of interest" description="Disordered" evidence="1">
    <location>
        <begin position="37"/>
        <end position="56"/>
    </location>
</feature>
<dbReference type="EMBL" id="SNRW01022674">
    <property type="protein sequence ID" value="KAA6363619.1"/>
    <property type="molecule type" value="Genomic_DNA"/>
</dbReference>
<accession>A0A5J4U047</accession>
<feature type="compositionally biased region" description="Polar residues" evidence="1">
    <location>
        <begin position="74"/>
        <end position="83"/>
    </location>
</feature>
<name>A0A5J4U047_9EUKA</name>
<feature type="region of interest" description="Disordered" evidence="1">
    <location>
        <begin position="74"/>
        <end position="120"/>
    </location>
</feature>
<reference evidence="2 3" key="1">
    <citation type="submission" date="2019-03" db="EMBL/GenBank/DDBJ databases">
        <title>Single cell metagenomics reveals metabolic interactions within the superorganism composed of flagellate Streblomastix strix and complex community of Bacteroidetes bacteria on its surface.</title>
        <authorList>
            <person name="Treitli S.C."/>
            <person name="Kolisko M."/>
            <person name="Husnik F."/>
            <person name="Keeling P."/>
            <person name="Hampl V."/>
        </authorList>
    </citation>
    <scope>NUCLEOTIDE SEQUENCE [LARGE SCALE GENOMIC DNA]</scope>
    <source>
        <strain evidence="2">ST1C</strain>
    </source>
</reference>
<feature type="compositionally biased region" description="Low complexity" evidence="1">
    <location>
        <begin position="84"/>
        <end position="105"/>
    </location>
</feature>
<evidence type="ECO:0000256" key="1">
    <source>
        <dbReference type="SAM" id="MobiDB-lite"/>
    </source>
</evidence>
<feature type="compositionally biased region" description="Basic residues" evidence="1">
    <location>
        <begin position="286"/>
        <end position="296"/>
    </location>
</feature>
<feature type="region of interest" description="Disordered" evidence="1">
    <location>
        <begin position="266"/>
        <end position="312"/>
    </location>
</feature>
<dbReference type="Proteomes" id="UP000324800">
    <property type="component" value="Unassembled WGS sequence"/>
</dbReference>
<evidence type="ECO:0000313" key="2">
    <source>
        <dbReference type="EMBL" id="KAA6363619.1"/>
    </source>
</evidence>
<feature type="region of interest" description="Disordered" evidence="1">
    <location>
        <begin position="1"/>
        <end position="28"/>
    </location>
</feature>
<gene>
    <name evidence="2" type="ORF">EZS28_040854</name>
</gene>
<comment type="caution">
    <text evidence="2">The sequence shown here is derived from an EMBL/GenBank/DDBJ whole genome shotgun (WGS) entry which is preliminary data.</text>
</comment>
<feature type="compositionally biased region" description="Polar residues" evidence="1">
    <location>
        <begin position="275"/>
        <end position="285"/>
    </location>
</feature>
<sequence>MPRRKKQSRKVKEADKNDDLNAIAGDSPQVATWNAAIAEERSQSPEQDPRLLLQDDIPSASEVQRLLYDQNDLNFQSNSDSEISSLRSSQSDFSSTSSSSSSSLSIPTHKRKRKRSKTNKIISKALGVKRRQFIASEFSDDDEDVLDATRKVKKRKTSWPKFELSKPWPGHEDQAAFDAAAASAVSTNASLQALEGFDLPPKRRLKLLLRNFRLSLRSAQLSQTSRENRLLSFQGQRIMAAAPPAGAFRSKRLSSLNKLQKQATKLGLIRESQAPRPSSRSNFKSNYKRRFKRGRHSNSVSRGQTSKQRFQK</sequence>
<protein>
    <submittedName>
        <fullName evidence="2">Uncharacterized protein</fullName>
    </submittedName>
</protein>
<feature type="compositionally biased region" description="Basic and acidic residues" evidence="1">
    <location>
        <begin position="38"/>
        <end position="49"/>
    </location>
</feature>
<dbReference type="AlphaFoldDB" id="A0A5J4U047"/>
<feature type="compositionally biased region" description="Basic residues" evidence="1">
    <location>
        <begin position="108"/>
        <end position="118"/>
    </location>
</feature>
<evidence type="ECO:0000313" key="3">
    <source>
        <dbReference type="Proteomes" id="UP000324800"/>
    </source>
</evidence>
<feature type="compositionally biased region" description="Polar residues" evidence="1">
    <location>
        <begin position="297"/>
        <end position="312"/>
    </location>
</feature>
<proteinExistence type="predicted"/>
<feature type="compositionally biased region" description="Basic and acidic residues" evidence="1">
    <location>
        <begin position="10"/>
        <end position="19"/>
    </location>
</feature>